<protein>
    <recommendedName>
        <fullName evidence="4">Cell division protein FtsL</fullName>
    </recommendedName>
</protein>
<evidence type="ECO:0000256" key="1">
    <source>
        <dbReference type="SAM" id="Phobius"/>
    </source>
</evidence>
<dbReference type="AlphaFoldDB" id="A0A1F7UNP4"/>
<comment type="caution">
    <text evidence="2">The sequence shown here is derived from an EMBL/GenBank/DDBJ whole genome shotgun (WGS) entry which is preliminary data.</text>
</comment>
<dbReference type="EMBL" id="MGEJ01000022">
    <property type="protein sequence ID" value="OGL79896.1"/>
    <property type="molecule type" value="Genomic_DNA"/>
</dbReference>
<name>A0A1F7UNP4_9BACT</name>
<keyword evidence="1" id="KW-1133">Transmembrane helix</keyword>
<proteinExistence type="predicted"/>
<dbReference type="STRING" id="1802401.A3B21_00700"/>
<dbReference type="Proteomes" id="UP000176897">
    <property type="component" value="Unassembled WGS sequence"/>
</dbReference>
<reference evidence="2 3" key="1">
    <citation type="journal article" date="2016" name="Nat. Commun.">
        <title>Thousands of microbial genomes shed light on interconnected biogeochemical processes in an aquifer system.</title>
        <authorList>
            <person name="Anantharaman K."/>
            <person name="Brown C.T."/>
            <person name="Hug L.A."/>
            <person name="Sharon I."/>
            <person name="Castelle C.J."/>
            <person name="Probst A.J."/>
            <person name="Thomas B.C."/>
            <person name="Singh A."/>
            <person name="Wilkins M.J."/>
            <person name="Karaoz U."/>
            <person name="Brodie E.L."/>
            <person name="Williams K.H."/>
            <person name="Hubbard S.S."/>
            <person name="Banfield J.F."/>
        </authorList>
    </citation>
    <scope>NUCLEOTIDE SEQUENCE [LARGE SCALE GENOMIC DNA]</scope>
</reference>
<organism evidence="2 3">
    <name type="scientific">Candidatus Uhrbacteria bacterium RIFCSPLOWO2_01_FULL_47_24</name>
    <dbReference type="NCBI Taxonomy" id="1802401"/>
    <lineage>
        <taxon>Bacteria</taxon>
        <taxon>Candidatus Uhriibacteriota</taxon>
    </lineage>
</organism>
<evidence type="ECO:0000313" key="3">
    <source>
        <dbReference type="Proteomes" id="UP000176897"/>
    </source>
</evidence>
<evidence type="ECO:0000313" key="2">
    <source>
        <dbReference type="EMBL" id="OGL79896.1"/>
    </source>
</evidence>
<sequence>MRRISLFVRFLSKQKSWRGILLVALMVVGFSYLVSVITISTRGYKIRDLERRIEDLKLENKKLNLKVAEAQSPARIEEWVKQSGMVAATNVQYVSATTGVVAAR</sequence>
<keyword evidence="1" id="KW-0472">Membrane</keyword>
<accession>A0A1F7UNP4</accession>
<keyword evidence="1" id="KW-0812">Transmembrane</keyword>
<gene>
    <name evidence="2" type="ORF">A3B21_00700</name>
</gene>
<evidence type="ECO:0008006" key="4">
    <source>
        <dbReference type="Google" id="ProtNLM"/>
    </source>
</evidence>
<feature type="transmembrane region" description="Helical" evidence="1">
    <location>
        <begin position="20"/>
        <end position="39"/>
    </location>
</feature>